<organism evidence="7 8">
    <name type="scientific">Iamia majanohamensis</name>
    <dbReference type="NCBI Taxonomy" id="467976"/>
    <lineage>
        <taxon>Bacteria</taxon>
        <taxon>Bacillati</taxon>
        <taxon>Actinomycetota</taxon>
        <taxon>Acidimicrobiia</taxon>
        <taxon>Acidimicrobiales</taxon>
        <taxon>Iamiaceae</taxon>
        <taxon>Iamia</taxon>
    </lineage>
</organism>
<dbReference type="RefSeq" id="WP_272736354.1">
    <property type="nucleotide sequence ID" value="NZ_CP116942.1"/>
</dbReference>
<keyword evidence="8" id="KW-1185">Reference proteome</keyword>
<evidence type="ECO:0000256" key="2">
    <source>
        <dbReference type="ARBA" id="ARBA00022475"/>
    </source>
</evidence>
<evidence type="ECO:0000256" key="6">
    <source>
        <dbReference type="SAM" id="Phobius"/>
    </source>
</evidence>
<evidence type="ECO:0000313" key="7">
    <source>
        <dbReference type="EMBL" id="WCO66832.1"/>
    </source>
</evidence>
<keyword evidence="2" id="KW-1003">Cell membrane</keyword>
<feature type="transmembrane region" description="Helical" evidence="6">
    <location>
        <begin position="303"/>
        <end position="321"/>
    </location>
</feature>
<dbReference type="GO" id="GO:0005886">
    <property type="term" value="C:plasma membrane"/>
    <property type="evidence" value="ECO:0007669"/>
    <property type="project" value="UniProtKB-SubCell"/>
</dbReference>
<evidence type="ECO:0000256" key="5">
    <source>
        <dbReference type="ARBA" id="ARBA00023136"/>
    </source>
</evidence>
<protein>
    <submittedName>
        <fullName evidence="7">Lipopolysaccharide biosynthesis protein</fullName>
    </submittedName>
</protein>
<dbReference type="PANTHER" id="PTHR30250:SF11">
    <property type="entry name" value="O-ANTIGEN TRANSPORTER-RELATED"/>
    <property type="match status" value="1"/>
</dbReference>
<comment type="subcellular location">
    <subcellularLocation>
        <location evidence="1">Cell membrane</location>
        <topology evidence="1">Multi-pass membrane protein</topology>
    </subcellularLocation>
</comment>
<feature type="transmembrane region" description="Helical" evidence="6">
    <location>
        <begin position="160"/>
        <end position="180"/>
    </location>
</feature>
<accession>A0AAF0BTI1</accession>
<evidence type="ECO:0000313" key="8">
    <source>
        <dbReference type="Proteomes" id="UP001216390"/>
    </source>
</evidence>
<dbReference type="InterPro" id="IPR050833">
    <property type="entry name" value="Poly_Biosynth_Transport"/>
</dbReference>
<feature type="transmembrane region" description="Helical" evidence="6">
    <location>
        <begin position="341"/>
        <end position="361"/>
    </location>
</feature>
<proteinExistence type="predicted"/>
<feature type="transmembrane region" description="Helical" evidence="6">
    <location>
        <begin position="368"/>
        <end position="387"/>
    </location>
</feature>
<sequence>MRSPVPKARLRRAQGHRNLLTGSAMLVVGAGIQALSGAVFWLIAAKLDTTADVGDAAKLFQSVLFVTYLAGLGLPISLARYAAGRDEESDVTFTWGVVATVSAGVVMGLAYVAALHSSATDVLTDWNPVLGPMLFAVIVAGAALSMIADVRCMTARRWNLVILRISLVGLARFPLLFLMRDGEHRGLWLFVFATAPLAASGIITAVVAPRLAGGRLRLGPRPSTARQAVRYSGVNYVSQLAYQAPYFALPVIVLTFVTSDAYASFNVAWGIVAVAFYVPIALGQALLAEGGRDGAHLRSQVKLAMVLALGLMTAGALFTWFGRDLVTTIYGPDYSEAARVLPAMVAAGIPWAVTSLLLSEVRILHRHAATVVITLGLTAAIVVPALILVPDDGIDGASVSWFIGNLVAAAIAIGATLVSRARVAAGAPVEDPSLSAPETAADAAEVGITLAEHSA</sequence>
<keyword evidence="5 6" id="KW-0472">Membrane</keyword>
<feature type="transmembrane region" description="Helical" evidence="6">
    <location>
        <begin position="129"/>
        <end position="148"/>
    </location>
</feature>
<feature type="transmembrane region" description="Helical" evidence="6">
    <location>
        <begin position="186"/>
        <end position="212"/>
    </location>
</feature>
<dbReference type="EMBL" id="CP116942">
    <property type="protein sequence ID" value="WCO66832.1"/>
    <property type="molecule type" value="Genomic_DNA"/>
</dbReference>
<feature type="transmembrane region" description="Helical" evidence="6">
    <location>
        <begin position="20"/>
        <end position="43"/>
    </location>
</feature>
<reference evidence="7" key="1">
    <citation type="submission" date="2023-01" db="EMBL/GenBank/DDBJ databases">
        <title>The diversity of Class Acidimicrobiia in South China Sea sediment environments and the proposal of Iamia marina sp. nov., a novel species of the genus Iamia.</title>
        <authorList>
            <person name="He Y."/>
            <person name="Tian X."/>
        </authorList>
    </citation>
    <scope>NUCLEOTIDE SEQUENCE</scope>
    <source>
        <strain evidence="7">DSM 19957</strain>
    </source>
</reference>
<feature type="transmembrane region" description="Helical" evidence="6">
    <location>
        <begin position="233"/>
        <end position="257"/>
    </location>
</feature>
<dbReference type="KEGG" id="ima:PO878_20280"/>
<feature type="transmembrane region" description="Helical" evidence="6">
    <location>
        <begin position="263"/>
        <end position="282"/>
    </location>
</feature>
<gene>
    <name evidence="7" type="ORF">PO878_20280</name>
</gene>
<keyword evidence="3 6" id="KW-0812">Transmembrane</keyword>
<dbReference type="AlphaFoldDB" id="A0AAF0BTI1"/>
<evidence type="ECO:0000256" key="1">
    <source>
        <dbReference type="ARBA" id="ARBA00004651"/>
    </source>
</evidence>
<keyword evidence="4 6" id="KW-1133">Transmembrane helix</keyword>
<evidence type="ECO:0000256" key="3">
    <source>
        <dbReference type="ARBA" id="ARBA00022692"/>
    </source>
</evidence>
<evidence type="ECO:0000256" key="4">
    <source>
        <dbReference type="ARBA" id="ARBA00022989"/>
    </source>
</evidence>
<feature type="transmembrane region" description="Helical" evidence="6">
    <location>
        <begin position="95"/>
        <end position="117"/>
    </location>
</feature>
<dbReference type="Proteomes" id="UP001216390">
    <property type="component" value="Chromosome"/>
</dbReference>
<feature type="transmembrane region" description="Helical" evidence="6">
    <location>
        <begin position="399"/>
        <end position="418"/>
    </location>
</feature>
<name>A0AAF0BTI1_9ACTN</name>
<feature type="transmembrane region" description="Helical" evidence="6">
    <location>
        <begin position="63"/>
        <end position="83"/>
    </location>
</feature>
<dbReference type="PANTHER" id="PTHR30250">
    <property type="entry name" value="PST FAMILY PREDICTED COLANIC ACID TRANSPORTER"/>
    <property type="match status" value="1"/>
</dbReference>